<dbReference type="RefSeq" id="WP_040737373.1">
    <property type="nucleotide sequence ID" value="NZ_JAMDNP010000081.1"/>
</dbReference>
<feature type="transmembrane region" description="Helical" evidence="6">
    <location>
        <begin position="85"/>
        <end position="106"/>
    </location>
</feature>
<protein>
    <submittedName>
        <fullName evidence="7">Phage holin family protein</fullName>
    </submittedName>
</protein>
<dbReference type="InterPro" id="IPR006480">
    <property type="entry name" value="Phage_holin_4_1"/>
</dbReference>
<evidence type="ECO:0000313" key="7">
    <source>
        <dbReference type="EMBL" id="MCY9764269.1"/>
    </source>
</evidence>
<keyword evidence="4 6" id="KW-0472">Membrane</keyword>
<dbReference type="Pfam" id="PF05105">
    <property type="entry name" value="Phage_holin_4_1"/>
    <property type="match status" value="1"/>
</dbReference>
<evidence type="ECO:0000256" key="6">
    <source>
        <dbReference type="SAM" id="Phobius"/>
    </source>
</evidence>
<dbReference type="Proteomes" id="UP001527181">
    <property type="component" value="Unassembled WGS sequence"/>
</dbReference>
<comment type="caution">
    <text evidence="7">The sequence shown here is derived from an EMBL/GenBank/DDBJ whole genome shotgun (WGS) entry which is preliminary data.</text>
</comment>
<dbReference type="EMBL" id="JAMDNP010000081">
    <property type="protein sequence ID" value="MCY9764269.1"/>
    <property type="molecule type" value="Genomic_DNA"/>
</dbReference>
<comment type="similarity">
    <text evidence="5">Belongs to the bacteriophage holin family. Cp-1 holin subfamily.</text>
</comment>
<evidence type="ECO:0000313" key="8">
    <source>
        <dbReference type="Proteomes" id="UP001527181"/>
    </source>
</evidence>
<keyword evidence="2 6" id="KW-0812">Transmembrane</keyword>
<reference evidence="7 8" key="1">
    <citation type="submission" date="2022-05" db="EMBL/GenBank/DDBJ databases">
        <title>Genome Sequencing of Bee-Associated Microbes.</title>
        <authorList>
            <person name="Dunlap C."/>
        </authorList>
    </citation>
    <scope>NUCLEOTIDE SEQUENCE [LARGE SCALE GENOMIC DNA]</scope>
    <source>
        <strain evidence="7 8">NRRL B-04010</strain>
    </source>
</reference>
<feature type="transmembrane region" description="Helical" evidence="6">
    <location>
        <begin position="22"/>
        <end position="46"/>
    </location>
</feature>
<organism evidence="7 8">
    <name type="scientific">Paenibacillus alvei</name>
    <name type="common">Bacillus alvei</name>
    <dbReference type="NCBI Taxonomy" id="44250"/>
    <lineage>
        <taxon>Bacteria</taxon>
        <taxon>Bacillati</taxon>
        <taxon>Bacillota</taxon>
        <taxon>Bacilli</taxon>
        <taxon>Bacillales</taxon>
        <taxon>Paenibacillaceae</taxon>
        <taxon>Paenibacillus</taxon>
    </lineage>
</organism>
<evidence type="ECO:0000256" key="5">
    <source>
        <dbReference type="ARBA" id="ARBA00023600"/>
    </source>
</evidence>
<comment type="subcellular location">
    <subcellularLocation>
        <location evidence="1">Membrane</location>
        <topology evidence="1">Multi-pass membrane protein</topology>
    </subcellularLocation>
</comment>
<proteinExistence type="inferred from homology"/>
<evidence type="ECO:0000256" key="4">
    <source>
        <dbReference type="ARBA" id="ARBA00023136"/>
    </source>
</evidence>
<accession>A0ABT4H5N3</accession>
<name>A0ABT4H5N3_PAEAL</name>
<evidence type="ECO:0000256" key="1">
    <source>
        <dbReference type="ARBA" id="ARBA00004141"/>
    </source>
</evidence>
<evidence type="ECO:0000256" key="2">
    <source>
        <dbReference type="ARBA" id="ARBA00022692"/>
    </source>
</evidence>
<feature type="transmembrane region" description="Helical" evidence="6">
    <location>
        <begin position="58"/>
        <end position="79"/>
    </location>
</feature>
<keyword evidence="8" id="KW-1185">Reference proteome</keyword>
<sequence>MEVKSLNWFSGIGVLVVPPLQFLYGSGQVVAGAMYALLFFIAMDWLSGISASRKDGSYASNYGLAGIPRTFFILLLPSGGHLLDVALGIPDIIFGLFVFGVLYHTIQSMTANALRAGWGGYFPDWIVTKLMEWAKSELENKLARATSRKDAKNG</sequence>
<evidence type="ECO:0000256" key="3">
    <source>
        <dbReference type="ARBA" id="ARBA00022989"/>
    </source>
</evidence>
<gene>
    <name evidence="7" type="ORF">M5X12_27575</name>
</gene>
<keyword evidence="3 6" id="KW-1133">Transmembrane helix</keyword>